<keyword evidence="1" id="KW-0805">Transcription regulation</keyword>
<evidence type="ECO:0000313" key="6">
    <source>
        <dbReference type="Proteomes" id="UP000214603"/>
    </source>
</evidence>
<dbReference type="PANTHER" id="PTHR43537:SF5">
    <property type="entry name" value="UXU OPERON TRANSCRIPTIONAL REGULATOR"/>
    <property type="match status" value="1"/>
</dbReference>
<name>A0A225MGD0_9BURK</name>
<evidence type="ECO:0000256" key="1">
    <source>
        <dbReference type="ARBA" id="ARBA00023015"/>
    </source>
</evidence>
<keyword evidence="2" id="KW-0238">DNA-binding</keyword>
<dbReference type="OrthoDB" id="8960174at2"/>
<gene>
    <name evidence="5" type="ORF">CEY11_13255</name>
</gene>
<dbReference type="InterPro" id="IPR000524">
    <property type="entry name" value="Tscrpt_reg_HTH_GntR"/>
</dbReference>
<evidence type="ECO:0000259" key="4">
    <source>
        <dbReference type="PROSITE" id="PS50949"/>
    </source>
</evidence>
<dbReference type="AlphaFoldDB" id="A0A225MGD0"/>
<reference evidence="6" key="1">
    <citation type="submission" date="2017-06" db="EMBL/GenBank/DDBJ databases">
        <title>Herbaspirillum phytohormonus sp. nov., isolated from the root nodule of Robinia pseudoacacia in lead-zinc mine.</title>
        <authorList>
            <person name="Fan M."/>
            <person name="Lin Y."/>
        </authorList>
    </citation>
    <scope>NUCLEOTIDE SEQUENCE [LARGE SCALE GENOMIC DNA]</scope>
    <source>
        <strain evidence="6">SC-089</strain>
    </source>
</reference>
<dbReference type="InterPro" id="IPR036388">
    <property type="entry name" value="WH-like_DNA-bd_sf"/>
</dbReference>
<keyword evidence="6" id="KW-1185">Reference proteome</keyword>
<proteinExistence type="predicted"/>
<organism evidence="5 6">
    <name type="scientific">Candidimonas nitroreducens</name>
    <dbReference type="NCBI Taxonomy" id="683354"/>
    <lineage>
        <taxon>Bacteria</taxon>
        <taxon>Pseudomonadati</taxon>
        <taxon>Pseudomonadota</taxon>
        <taxon>Betaproteobacteria</taxon>
        <taxon>Burkholderiales</taxon>
        <taxon>Alcaligenaceae</taxon>
        <taxon>Candidimonas</taxon>
    </lineage>
</organism>
<dbReference type="Pfam" id="PF07729">
    <property type="entry name" value="FCD"/>
    <property type="match status" value="1"/>
</dbReference>
<evidence type="ECO:0000256" key="3">
    <source>
        <dbReference type="ARBA" id="ARBA00023163"/>
    </source>
</evidence>
<sequence>MPSPASPAPPTSLQVDLARRIAQLIYTRDIQAGDHLSEEPLARQFQVSRTPIRGALRLLADKGLITYHPNRGYRVNALPANAPRPRIESQEPTPDELYRRLLDDHVARQLPGPLIERELGQRYGVTRSTITKSLLRMSADGLIEKRKGYGWQFVPSLESPYALAESYRFRIAVECAGLLEPEFRTDDAELERMRTAHEQLLTRPGAAISATDFFALNTAFHEMLARFSGNRFILQAIQQQNQLRRLEEHAAFYRDARFVASSQEHLQIIAALKAGDRDWAAQLLRHHLKTSLQAS</sequence>
<dbReference type="SMART" id="SM00345">
    <property type="entry name" value="HTH_GNTR"/>
    <property type="match status" value="2"/>
</dbReference>
<dbReference type="SUPFAM" id="SSF46785">
    <property type="entry name" value="Winged helix' DNA-binding domain"/>
    <property type="match status" value="2"/>
</dbReference>
<protein>
    <submittedName>
        <fullName evidence="5">GntR family transcriptional regulator</fullName>
    </submittedName>
</protein>
<accession>A0A225MGD0</accession>
<dbReference type="SMART" id="SM00895">
    <property type="entry name" value="FCD"/>
    <property type="match status" value="1"/>
</dbReference>
<dbReference type="RefSeq" id="WP_088604032.1">
    <property type="nucleotide sequence ID" value="NZ_NJIH01000007.1"/>
</dbReference>
<dbReference type="CDD" id="cd07377">
    <property type="entry name" value="WHTH_GntR"/>
    <property type="match status" value="1"/>
</dbReference>
<keyword evidence="3" id="KW-0804">Transcription</keyword>
<dbReference type="InterPro" id="IPR011711">
    <property type="entry name" value="GntR_C"/>
</dbReference>
<evidence type="ECO:0000256" key="2">
    <source>
        <dbReference type="ARBA" id="ARBA00023125"/>
    </source>
</evidence>
<dbReference type="GO" id="GO:0003677">
    <property type="term" value="F:DNA binding"/>
    <property type="evidence" value="ECO:0007669"/>
    <property type="project" value="UniProtKB-KW"/>
</dbReference>
<dbReference type="InterPro" id="IPR036390">
    <property type="entry name" value="WH_DNA-bd_sf"/>
</dbReference>
<dbReference type="SUPFAM" id="SSF48008">
    <property type="entry name" value="GntR ligand-binding domain-like"/>
    <property type="match status" value="1"/>
</dbReference>
<dbReference type="EMBL" id="NJIH01000007">
    <property type="protein sequence ID" value="OWT59303.1"/>
    <property type="molecule type" value="Genomic_DNA"/>
</dbReference>
<dbReference type="PROSITE" id="PS50949">
    <property type="entry name" value="HTH_GNTR"/>
    <property type="match status" value="1"/>
</dbReference>
<dbReference type="Gene3D" id="1.10.10.10">
    <property type="entry name" value="Winged helix-like DNA-binding domain superfamily/Winged helix DNA-binding domain"/>
    <property type="match status" value="2"/>
</dbReference>
<dbReference type="Gene3D" id="1.20.120.530">
    <property type="entry name" value="GntR ligand-binding domain-like"/>
    <property type="match status" value="1"/>
</dbReference>
<dbReference type="GO" id="GO:0003700">
    <property type="term" value="F:DNA-binding transcription factor activity"/>
    <property type="evidence" value="ECO:0007669"/>
    <property type="project" value="InterPro"/>
</dbReference>
<dbReference type="PANTHER" id="PTHR43537">
    <property type="entry name" value="TRANSCRIPTIONAL REGULATOR, GNTR FAMILY"/>
    <property type="match status" value="1"/>
</dbReference>
<evidence type="ECO:0000313" key="5">
    <source>
        <dbReference type="EMBL" id="OWT59303.1"/>
    </source>
</evidence>
<comment type="caution">
    <text evidence="5">The sequence shown here is derived from an EMBL/GenBank/DDBJ whole genome shotgun (WGS) entry which is preliminary data.</text>
</comment>
<dbReference type="Proteomes" id="UP000214603">
    <property type="component" value="Unassembled WGS sequence"/>
</dbReference>
<dbReference type="InterPro" id="IPR008920">
    <property type="entry name" value="TF_FadR/GntR_C"/>
</dbReference>
<dbReference type="Pfam" id="PF00392">
    <property type="entry name" value="GntR"/>
    <property type="match status" value="2"/>
</dbReference>
<feature type="domain" description="HTH gntR-type" evidence="4">
    <location>
        <begin position="11"/>
        <end position="78"/>
    </location>
</feature>